<proteinExistence type="predicted"/>
<gene>
    <name evidence="2" type="ORF">SAMN05660350_04889</name>
</gene>
<feature type="transmembrane region" description="Helical" evidence="1">
    <location>
        <begin position="37"/>
        <end position="58"/>
    </location>
</feature>
<feature type="transmembrane region" description="Helical" evidence="1">
    <location>
        <begin position="12"/>
        <end position="31"/>
    </location>
</feature>
<dbReference type="AlphaFoldDB" id="A0A1M7V107"/>
<evidence type="ECO:0000256" key="1">
    <source>
        <dbReference type="SAM" id="Phobius"/>
    </source>
</evidence>
<reference evidence="2 3" key="1">
    <citation type="submission" date="2016-12" db="EMBL/GenBank/DDBJ databases">
        <authorList>
            <person name="Song W.-J."/>
            <person name="Kurnit D.M."/>
        </authorList>
    </citation>
    <scope>NUCLEOTIDE SEQUENCE [LARGE SCALE GENOMIC DNA]</scope>
    <source>
        <strain evidence="2 3">DSM 43162</strain>
    </source>
</reference>
<keyword evidence="1" id="KW-0812">Transmembrane</keyword>
<keyword evidence="1" id="KW-1133">Transmembrane helix</keyword>
<accession>A0A1M7V107</accession>
<feature type="transmembrane region" description="Helical" evidence="1">
    <location>
        <begin position="153"/>
        <end position="175"/>
    </location>
</feature>
<dbReference type="OrthoDB" id="4990523at2"/>
<evidence type="ECO:0000313" key="2">
    <source>
        <dbReference type="EMBL" id="SHN88898.1"/>
    </source>
</evidence>
<feature type="transmembrane region" description="Helical" evidence="1">
    <location>
        <begin position="125"/>
        <end position="147"/>
    </location>
</feature>
<keyword evidence="1" id="KW-0472">Membrane</keyword>
<evidence type="ECO:0000313" key="3">
    <source>
        <dbReference type="Proteomes" id="UP000184428"/>
    </source>
</evidence>
<organism evidence="2 3">
    <name type="scientific">Geodermatophilus obscurus</name>
    <dbReference type="NCBI Taxonomy" id="1861"/>
    <lineage>
        <taxon>Bacteria</taxon>
        <taxon>Bacillati</taxon>
        <taxon>Actinomycetota</taxon>
        <taxon>Actinomycetes</taxon>
        <taxon>Geodermatophilales</taxon>
        <taxon>Geodermatophilaceae</taxon>
        <taxon>Geodermatophilus</taxon>
    </lineage>
</organism>
<sequence>MVSRTALPSTLRWLALVVPLVDVALVVSGVLSLRTGVVVALVLEALLAVVLVVEATAFRRAYRATRHRGAGRRAGLAAGAEAVWPPLVLRLVRAEAGVVRALWWAVRRRSAVGPDDLPVPYAGRFGLVLGAVTALGVLETAVVHVLLPWETARWVLLAVSVYALFWVLGWGLSLFQHPHVLRDGELVLRSGHLRSIAVPLAGLVSVRRSAESEHGRTLVRDGDRLVLSVMGDTNVELRVDAPVHVDGQDEPGARIAFWADDPQAVVRLLRDRAVPAGRPLTFPWERRTRDRTTSPVGPSGVPAERRLLGVVAVRVSVTCGSVAPAP</sequence>
<dbReference type="Proteomes" id="UP000184428">
    <property type="component" value="Unassembled WGS sequence"/>
</dbReference>
<dbReference type="EMBL" id="FRDM01000065">
    <property type="protein sequence ID" value="SHN88898.1"/>
    <property type="molecule type" value="Genomic_DNA"/>
</dbReference>
<name>A0A1M7V107_9ACTN</name>
<protein>
    <submittedName>
        <fullName evidence="2">Uncharacterized protein</fullName>
    </submittedName>
</protein>
<dbReference type="RefSeq" id="WP_072921277.1">
    <property type="nucleotide sequence ID" value="NZ_FRDM01000065.1"/>
</dbReference>